<dbReference type="EMBL" id="GL890840">
    <property type="protein sequence ID" value="EGJ34280.1"/>
    <property type="molecule type" value="Genomic_DNA"/>
</dbReference>
<dbReference type="RefSeq" id="WP_008181513.1">
    <property type="nucleotide sequence ID" value="NZ_GL890840.1"/>
</dbReference>
<organism evidence="1 2">
    <name type="scientific">Moorena producens 3L</name>
    <dbReference type="NCBI Taxonomy" id="489825"/>
    <lineage>
        <taxon>Bacteria</taxon>
        <taxon>Bacillati</taxon>
        <taxon>Cyanobacteriota</taxon>
        <taxon>Cyanophyceae</taxon>
        <taxon>Coleofasciculales</taxon>
        <taxon>Coleofasciculaceae</taxon>
        <taxon>Moorena</taxon>
    </lineage>
</organism>
<keyword evidence="2" id="KW-1185">Reference proteome</keyword>
<accession>F4XNM1</accession>
<evidence type="ECO:0000313" key="2">
    <source>
        <dbReference type="Proteomes" id="UP000003959"/>
    </source>
</evidence>
<dbReference type="Proteomes" id="UP000003959">
    <property type="component" value="Unassembled WGS sequence"/>
</dbReference>
<dbReference type="AlphaFoldDB" id="F4XNM1"/>
<proteinExistence type="predicted"/>
<evidence type="ECO:0000313" key="1">
    <source>
        <dbReference type="EMBL" id="EGJ34280.1"/>
    </source>
</evidence>
<gene>
    <name evidence="1" type="ORF">LYNGBM3L_24560</name>
</gene>
<sequence length="50" mass="5554">MSNKPFQGLGWFYQGQGAYNQALPWLERFLNLTKKGGSGDNPPQLTVRAA</sequence>
<name>F4XNM1_9CYAN</name>
<reference evidence="2" key="1">
    <citation type="journal article" date="2011" name="Proc. Natl. Acad. Sci. U.S.A.">
        <title>Genomic insights into the physiology and ecology of the marine filamentous cyanobacterium Lyngbya majuscula.</title>
        <authorList>
            <person name="Jones A.C."/>
            <person name="Monroe E.A."/>
            <person name="Podell S."/>
            <person name="Hess W.R."/>
            <person name="Klages S."/>
            <person name="Esquenazi E."/>
            <person name="Niessen S."/>
            <person name="Hoover H."/>
            <person name="Rothmann M."/>
            <person name="Lasken R.S."/>
            <person name="Yates J.R.III."/>
            <person name="Reinhardt R."/>
            <person name="Kube M."/>
            <person name="Burkart M.D."/>
            <person name="Allen E.E."/>
            <person name="Dorrestein P.C."/>
            <person name="Gerwick W.H."/>
            <person name="Gerwick L."/>
        </authorList>
    </citation>
    <scope>NUCLEOTIDE SEQUENCE [LARGE SCALE GENOMIC DNA]</scope>
    <source>
        <strain evidence="2">3L</strain>
    </source>
</reference>
<evidence type="ECO:0008006" key="3">
    <source>
        <dbReference type="Google" id="ProtNLM"/>
    </source>
</evidence>
<protein>
    <recommendedName>
        <fullName evidence="3">Tetratricopeptide repeat protein</fullName>
    </recommendedName>
</protein>
<dbReference type="HOGENOM" id="CLU_3119952_0_0_3"/>